<dbReference type="InterPro" id="IPR007260">
    <property type="entry name" value="NanE"/>
</dbReference>
<evidence type="ECO:0000256" key="7">
    <source>
        <dbReference type="ARBA" id="ARBA00023277"/>
    </source>
</evidence>
<evidence type="ECO:0000256" key="4">
    <source>
        <dbReference type="ARBA" id="ARBA00007439"/>
    </source>
</evidence>
<organism evidence="8 9">
    <name type="scientific">Nonomuraea spiralis</name>
    <dbReference type="NCBI Taxonomy" id="46182"/>
    <lineage>
        <taxon>Bacteria</taxon>
        <taxon>Bacillati</taxon>
        <taxon>Actinomycetota</taxon>
        <taxon>Actinomycetes</taxon>
        <taxon>Streptosporangiales</taxon>
        <taxon>Streptosporangiaceae</taxon>
        <taxon>Nonomuraea</taxon>
    </lineage>
</organism>
<name>A0ABV5IE91_9ACTN</name>
<dbReference type="Proteomes" id="UP001589647">
    <property type="component" value="Unassembled WGS sequence"/>
</dbReference>
<gene>
    <name evidence="8" type="ORF">ACFFV7_16355</name>
</gene>
<evidence type="ECO:0000256" key="5">
    <source>
        <dbReference type="ARBA" id="ARBA00013180"/>
    </source>
</evidence>
<dbReference type="EMBL" id="JBHMEI010000013">
    <property type="protein sequence ID" value="MFB9202771.1"/>
    <property type="molecule type" value="Genomic_DNA"/>
</dbReference>
<dbReference type="EC" id="5.1.3.9" evidence="5"/>
<accession>A0ABV5IE91</accession>
<dbReference type="Pfam" id="PF04131">
    <property type="entry name" value="NanE"/>
    <property type="match status" value="1"/>
</dbReference>
<sequence length="229" mass="23644">MDVVTAIEGGLVVSCQAPEGHPLRDPRAIVLLARCAELGGAAGLRVNGPEDVRAVKAVTGLPLIGLAKVPRPHARPLITPSFALCEELVRAGADLVALEVTAEAEPSAGDLPGLVERVRRELGVPVMADVSTAEEGVRAWERGAALVSTTLSGYTPYTLASGPEPDLALVGELAALGIRMVAEGRLRTPEHVAEAFARGAWSVVIGGAITDPLAITRHLTAATPAGSRR</sequence>
<evidence type="ECO:0000256" key="1">
    <source>
        <dbReference type="ARBA" id="ARBA00000056"/>
    </source>
</evidence>
<dbReference type="Gene3D" id="3.20.20.70">
    <property type="entry name" value="Aldolase class I"/>
    <property type="match status" value="1"/>
</dbReference>
<dbReference type="NCBIfam" id="NF002231">
    <property type="entry name" value="PRK01130.1"/>
    <property type="match status" value="1"/>
</dbReference>
<dbReference type="PANTHER" id="PTHR36204:SF1">
    <property type="entry name" value="N-ACETYLMANNOSAMINE-6-PHOSPHATE 2-EPIMERASE-RELATED"/>
    <property type="match status" value="1"/>
</dbReference>
<evidence type="ECO:0000256" key="3">
    <source>
        <dbReference type="ARBA" id="ARBA00005081"/>
    </source>
</evidence>
<keyword evidence="9" id="KW-1185">Reference proteome</keyword>
<comment type="caution">
    <text evidence="8">The sequence shown here is derived from an EMBL/GenBank/DDBJ whole genome shotgun (WGS) entry which is preliminary data.</text>
</comment>
<evidence type="ECO:0000256" key="2">
    <source>
        <dbReference type="ARBA" id="ARBA00002147"/>
    </source>
</evidence>
<proteinExistence type="inferred from homology"/>
<dbReference type="RefSeq" id="WP_189645998.1">
    <property type="nucleotide sequence ID" value="NZ_BMRC01000002.1"/>
</dbReference>
<reference evidence="8 9" key="1">
    <citation type="submission" date="2024-09" db="EMBL/GenBank/DDBJ databases">
        <authorList>
            <person name="Sun Q."/>
            <person name="Mori K."/>
        </authorList>
    </citation>
    <scope>NUCLEOTIDE SEQUENCE [LARGE SCALE GENOMIC DNA]</scope>
    <source>
        <strain evidence="8 9">CCM 3426</strain>
    </source>
</reference>
<dbReference type="CDD" id="cd04729">
    <property type="entry name" value="NanE"/>
    <property type="match status" value="1"/>
</dbReference>
<evidence type="ECO:0000313" key="9">
    <source>
        <dbReference type="Proteomes" id="UP001589647"/>
    </source>
</evidence>
<evidence type="ECO:0000256" key="6">
    <source>
        <dbReference type="ARBA" id="ARBA00023235"/>
    </source>
</evidence>
<keyword evidence="7" id="KW-0119">Carbohydrate metabolism</keyword>
<dbReference type="SUPFAM" id="SSF51366">
    <property type="entry name" value="Ribulose-phoshate binding barrel"/>
    <property type="match status" value="1"/>
</dbReference>
<comment type="pathway">
    <text evidence="3">Amino-sugar metabolism; N-acetylneuraminate degradation; D-fructose 6-phosphate from N-acetylneuraminate: step 3/5.</text>
</comment>
<comment type="function">
    <text evidence="2">Converts N-acetylmannosamine-6-phosphate (ManNAc-6-P) to N-acetylglucosamine-6-phosphate (GlcNAc-6-P).</text>
</comment>
<dbReference type="PANTHER" id="PTHR36204">
    <property type="entry name" value="N-ACETYLMANNOSAMINE-6-PHOSPHATE 2-EPIMERASE-RELATED"/>
    <property type="match status" value="1"/>
</dbReference>
<evidence type="ECO:0000313" key="8">
    <source>
        <dbReference type="EMBL" id="MFB9202771.1"/>
    </source>
</evidence>
<comment type="similarity">
    <text evidence="4">Belongs to the NanE family.</text>
</comment>
<dbReference type="InterPro" id="IPR013785">
    <property type="entry name" value="Aldolase_TIM"/>
</dbReference>
<dbReference type="InterPro" id="IPR011060">
    <property type="entry name" value="RibuloseP-bd_barrel"/>
</dbReference>
<comment type="catalytic activity">
    <reaction evidence="1">
        <text>an N-acyl-D-glucosamine 6-phosphate = an N-acyl-D-mannosamine 6-phosphate</text>
        <dbReference type="Rhea" id="RHEA:23932"/>
        <dbReference type="ChEBI" id="CHEBI:57599"/>
        <dbReference type="ChEBI" id="CHEBI:57666"/>
        <dbReference type="EC" id="5.1.3.9"/>
    </reaction>
</comment>
<protein>
    <recommendedName>
        <fullName evidence="5">N-acylglucosamine-6-phosphate 2-epimerase</fullName>
        <ecNumber evidence="5">5.1.3.9</ecNumber>
    </recommendedName>
</protein>
<keyword evidence="6 8" id="KW-0413">Isomerase</keyword>
<dbReference type="GO" id="GO:0047465">
    <property type="term" value="F:N-acylglucosamine-6-phosphate 2-epimerase activity"/>
    <property type="evidence" value="ECO:0007669"/>
    <property type="project" value="UniProtKB-EC"/>
</dbReference>